<dbReference type="Proteomes" id="UP000008783">
    <property type="component" value="Unassembled WGS sequence"/>
</dbReference>
<name>H6QUT3_PUCGT</name>
<dbReference type="AlphaFoldDB" id="H6QUT3"/>
<dbReference type="GeneID" id="13542094"/>
<dbReference type="RefSeq" id="XP_003888728.1">
    <property type="nucleotide sequence ID" value="XM_003888679.1"/>
</dbReference>
<dbReference type="InParanoid" id="H6QUT3"/>
<dbReference type="KEGG" id="pgr:PGTG_22520"/>
<dbReference type="EMBL" id="DS178354">
    <property type="protein sequence ID" value="EHS64841.1"/>
    <property type="molecule type" value="Genomic_DNA"/>
</dbReference>
<protein>
    <submittedName>
        <fullName evidence="1">Uncharacterized protein</fullName>
    </submittedName>
</protein>
<accession>H6QUT3</accession>
<proteinExistence type="predicted"/>
<keyword evidence="2" id="KW-1185">Reference proteome</keyword>
<organism evidence="1 2">
    <name type="scientific">Puccinia graminis f. sp. tritici (strain CRL 75-36-700-3 / race SCCL)</name>
    <name type="common">Black stem rust fungus</name>
    <dbReference type="NCBI Taxonomy" id="418459"/>
    <lineage>
        <taxon>Eukaryota</taxon>
        <taxon>Fungi</taxon>
        <taxon>Dikarya</taxon>
        <taxon>Basidiomycota</taxon>
        <taxon>Pucciniomycotina</taxon>
        <taxon>Pucciniomycetes</taxon>
        <taxon>Pucciniales</taxon>
        <taxon>Pucciniaceae</taxon>
        <taxon>Puccinia</taxon>
    </lineage>
</organism>
<dbReference type="HOGENOM" id="CLU_3107466_0_0_1"/>
<evidence type="ECO:0000313" key="1">
    <source>
        <dbReference type="EMBL" id="EHS64841.1"/>
    </source>
</evidence>
<sequence length="51" mass="5320">MCALGQCLERPADGPSPMVRAVSITYNAPAGPLLINKIKPVVLVLPDDSST</sequence>
<dbReference type="VEuPathDB" id="FungiDB:PGTG_22520"/>
<gene>
    <name evidence="1" type="ORF">PGTG_22520</name>
</gene>
<reference evidence="2" key="1">
    <citation type="journal article" date="2011" name="Proc. Natl. Acad. Sci. U.S.A.">
        <title>Obligate biotrophy features unraveled by the genomic analysis of rust fungi.</title>
        <authorList>
            <person name="Duplessis S."/>
            <person name="Cuomo C.A."/>
            <person name="Lin Y.-C."/>
            <person name="Aerts A."/>
            <person name="Tisserant E."/>
            <person name="Veneault-Fourrey C."/>
            <person name="Joly D.L."/>
            <person name="Hacquard S."/>
            <person name="Amselem J."/>
            <person name="Cantarel B.L."/>
            <person name="Chiu R."/>
            <person name="Coutinho P.M."/>
            <person name="Feau N."/>
            <person name="Field M."/>
            <person name="Frey P."/>
            <person name="Gelhaye E."/>
            <person name="Goldberg J."/>
            <person name="Grabherr M.G."/>
            <person name="Kodira C.D."/>
            <person name="Kohler A."/>
            <person name="Kuees U."/>
            <person name="Lindquist E.A."/>
            <person name="Lucas S.M."/>
            <person name="Mago R."/>
            <person name="Mauceli E."/>
            <person name="Morin E."/>
            <person name="Murat C."/>
            <person name="Pangilinan J.L."/>
            <person name="Park R."/>
            <person name="Pearson M."/>
            <person name="Quesneville H."/>
            <person name="Rouhier N."/>
            <person name="Sakthikumar S."/>
            <person name="Salamov A.A."/>
            <person name="Schmutz J."/>
            <person name="Selles B."/>
            <person name="Shapiro H."/>
            <person name="Tanguay P."/>
            <person name="Tuskan G.A."/>
            <person name="Henrissat B."/>
            <person name="Van de Peer Y."/>
            <person name="Rouze P."/>
            <person name="Ellis J.G."/>
            <person name="Dodds P.N."/>
            <person name="Schein J.E."/>
            <person name="Zhong S."/>
            <person name="Hamelin R.C."/>
            <person name="Grigoriev I.V."/>
            <person name="Szabo L.J."/>
            <person name="Martin F."/>
        </authorList>
    </citation>
    <scope>NUCLEOTIDE SEQUENCE [LARGE SCALE GENOMIC DNA]</scope>
    <source>
        <strain evidence="2">CRL 75-36-700-3 / race SCCL</strain>
    </source>
</reference>
<evidence type="ECO:0000313" key="2">
    <source>
        <dbReference type="Proteomes" id="UP000008783"/>
    </source>
</evidence>